<keyword evidence="1" id="KW-1133">Transmembrane helix</keyword>
<evidence type="ECO:0000313" key="2">
    <source>
        <dbReference type="EMBL" id="VVE16147.1"/>
    </source>
</evidence>
<feature type="transmembrane region" description="Helical" evidence="1">
    <location>
        <begin position="47"/>
        <end position="64"/>
    </location>
</feature>
<dbReference type="AlphaFoldDB" id="A0A5E4VUG3"/>
<keyword evidence="1" id="KW-0472">Membrane</keyword>
<dbReference type="Proteomes" id="UP000396788">
    <property type="component" value="Unassembled WGS sequence"/>
</dbReference>
<feature type="transmembrane region" description="Helical" evidence="1">
    <location>
        <begin position="21"/>
        <end position="41"/>
    </location>
</feature>
<reference evidence="2 3" key="1">
    <citation type="submission" date="2019-08" db="EMBL/GenBank/DDBJ databases">
        <authorList>
            <person name="Peeters C."/>
        </authorList>
    </citation>
    <scope>NUCLEOTIDE SEQUENCE [LARGE SCALE GENOMIC DNA]</scope>
    <source>
        <strain evidence="2 3">LMG 31107</strain>
    </source>
</reference>
<dbReference type="RefSeq" id="WP_150609269.1">
    <property type="nucleotide sequence ID" value="NZ_CABPRY010000006.1"/>
</dbReference>
<dbReference type="EMBL" id="CABPRY010000006">
    <property type="protein sequence ID" value="VVE16147.1"/>
    <property type="molecule type" value="Genomic_DNA"/>
</dbReference>
<protein>
    <submittedName>
        <fullName evidence="2">Uncharacterized protein</fullName>
    </submittedName>
</protein>
<gene>
    <name evidence="2" type="ORF">PCE31107_02902</name>
</gene>
<proteinExistence type="predicted"/>
<organism evidence="2 3">
    <name type="scientific">Pandoraea cepalis</name>
    <dbReference type="NCBI Taxonomy" id="2508294"/>
    <lineage>
        <taxon>Bacteria</taxon>
        <taxon>Pseudomonadati</taxon>
        <taxon>Pseudomonadota</taxon>
        <taxon>Betaproteobacteria</taxon>
        <taxon>Burkholderiales</taxon>
        <taxon>Burkholderiaceae</taxon>
        <taxon>Pandoraea</taxon>
    </lineage>
</organism>
<name>A0A5E4VUG3_9BURK</name>
<evidence type="ECO:0000256" key="1">
    <source>
        <dbReference type="SAM" id="Phobius"/>
    </source>
</evidence>
<sequence length="106" mass="11965">MNQQQQHLNQQRRRPKWIHPSLGILNLPIAAIVLLVGMLRYAFRGNLTFLAIAIVISVLCIAFHTKLTILEIVALAGLLLVALPVIKASNQAVYRFASRLEQWARK</sequence>
<evidence type="ECO:0000313" key="3">
    <source>
        <dbReference type="Proteomes" id="UP000396788"/>
    </source>
</evidence>
<feature type="transmembrane region" description="Helical" evidence="1">
    <location>
        <begin position="69"/>
        <end position="86"/>
    </location>
</feature>
<accession>A0A5E4VUG3</accession>
<keyword evidence="1" id="KW-0812">Transmembrane</keyword>